<evidence type="ECO:0000313" key="8">
    <source>
        <dbReference type="EMBL" id="CAG9810261.1"/>
    </source>
</evidence>
<dbReference type="InterPro" id="IPR002890">
    <property type="entry name" value="MG2"/>
</dbReference>
<dbReference type="Pfam" id="PF00207">
    <property type="entry name" value="A2M"/>
    <property type="match status" value="1"/>
</dbReference>
<keyword evidence="3" id="KW-1015">Disulfide bond</keyword>
<dbReference type="Gene3D" id="2.60.40.10">
    <property type="entry name" value="Immunoglobulins"/>
    <property type="match status" value="2"/>
</dbReference>
<dbReference type="GO" id="GO:0005615">
    <property type="term" value="C:extracellular space"/>
    <property type="evidence" value="ECO:0007669"/>
    <property type="project" value="InterPro"/>
</dbReference>
<evidence type="ECO:0000256" key="3">
    <source>
        <dbReference type="ARBA" id="ARBA00023157"/>
    </source>
</evidence>
<dbReference type="Gene3D" id="2.60.40.1930">
    <property type="match status" value="3"/>
</dbReference>
<dbReference type="Gene3D" id="2.20.130.20">
    <property type="match status" value="1"/>
</dbReference>
<dbReference type="SUPFAM" id="SSF49410">
    <property type="entry name" value="Alpha-macroglobulin receptor domain"/>
    <property type="match status" value="1"/>
</dbReference>
<reference evidence="8" key="2">
    <citation type="submission" date="2022-10" db="EMBL/GenBank/DDBJ databases">
        <authorList>
            <consortium name="ENA_rothamsted_submissions"/>
            <consortium name="culmorum"/>
            <person name="King R."/>
        </authorList>
    </citation>
    <scope>NUCLEOTIDE SEQUENCE</scope>
</reference>
<evidence type="ECO:0000256" key="4">
    <source>
        <dbReference type="SAM" id="SignalP"/>
    </source>
</evidence>
<dbReference type="Pfam" id="PF07678">
    <property type="entry name" value="TED_complement"/>
    <property type="match status" value="1"/>
</dbReference>
<feature type="domain" description="Alpha-macroglobulin receptor-binding" evidence="7">
    <location>
        <begin position="1286"/>
        <end position="1371"/>
    </location>
</feature>
<dbReference type="SMART" id="SM01361">
    <property type="entry name" value="A2M_recep"/>
    <property type="match status" value="1"/>
</dbReference>
<dbReference type="OrthoDB" id="9998011at2759"/>
<feature type="signal peptide" evidence="4">
    <location>
        <begin position="1"/>
        <end position="20"/>
    </location>
</feature>
<dbReference type="InterPro" id="IPR009048">
    <property type="entry name" value="A-macroglobulin_rcpt-bd"/>
</dbReference>
<evidence type="ECO:0000259" key="5">
    <source>
        <dbReference type="SMART" id="SM01359"/>
    </source>
</evidence>
<dbReference type="InterPro" id="IPR050473">
    <property type="entry name" value="A2M/Complement_sys"/>
</dbReference>
<keyword evidence="2" id="KW-0882">Thioester bond</keyword>
<evidence type="ECO:0000256" key="1">
    <source>
        <dbReference type="ARBA" id="ARBA00022729"/>
    </source>
</evidence>
<dbReference type="Pfam" id="PF07677">
    <property type="entry name" value="A2M_recep"/>
    <property type="match status" value="1"/>
</dbReference>
<dbReference type="Gene3D" id="1.50.10.20">
    <property type="match status" value="1"/>
</dbReference>
<feature type="domain" description="Alpha-2-macroglobulin bait region" evidence="5">
    <location>
        <begin position="443"/>
        <end position="577"/>
    </location>
</feature>
<dbReference type="SMART" id="SM01359">
    <property type="entry name" value="A2M_N_2"/>
    <property type="match status" value="1"/>
</dbReference>
<evidence type="ECO:0000259" key="7">
    <source>
        <dbReference type="SMART" id="SM01361"/>
    </source>
</evidence>
<dbReference type="Gene3D" id="2.60.40.1940">
    <property type="match status" value="1"/>
</dbReference>
<dbReference type="InterPro" id="IPR011626">
    <property type="entry name" value="Alpha-macroglobulin_TED"/>
</dbReference>
<dbReference type="InterPro" id="IPR011625">
    <property type="entry name" value="A2M_N_BRD"/>
</dbReference>
<name>A0A9N9S3M5_9DIPT</name>
<dbReference type="InterPro" id="IPR013783">
    <property type="entry name" value="Ig-like_fold"/>
</dbReference>
<sequence>MNFFWLFGLLFLQSIINIDCSHDEFVTIWAPQKFYDEKDYNVVLLSNNIDKRTEIALQFRKSYGTVALASDKVQKISVKNPDKSGSKTKFELFMTLHRNETGATGQRQMCMTQTLQEIEAEKRQYYTFIQTDKPIYKPGDTVRFRVIVVDRDLRPYHMNNININVTDSLNRPLKEFNDLEDDFLGVFTHNFSLSQNTPLGIWKIRAVIDKIEQWETSKEFAVSKYTLPPFAAYISLKDKHLLTNSVLRLSFYAKYSFDDFVRGNAQLTIKCTTNGQTVVSKPFSDIAGIHNVKYNAHTDLKAITTTKLDYEATIVFTDPESGISANKSIKFTVHADNSPKIQTNHPDKFMPGLPFGFKVFVYDWTGKLIQSTPERVKISLSCSHQNGQHETLLLDGVIKRGVAIVNTLISETVDRLSVTIRYIGATYEKQIPKGAVVVGVNKIVVDYLPKLPNHGDVVTIHVRADSEIDQLIGIVMSRHGNIESHQVYCKFQVNCKFNFTIKKDMMPEAKVVVYYVKDRLSISQGEVTVTTTELGRNTLDIDMPKSVQTRNKVPMKITTKPDSTVYLLGYDERLSYLFQGNEVKKDDVVKELANYNGSNKITVFHISKTNWHQCTPEELRRIEKGRVFVVQHSGDEFSAHQDENVFEDIYDLESVRNPDTETEPAASDVREDFREVFIFDEFEVPDGSMIKNYYAPDSITSWLISSFSMNEEHGLAIGPPKKLIVKNEFFTKLVLPYSIRFKEKLRVDVMVYNYVENKEALDVTVNMYDHDNKKSFRFFESACSTTASTATTMTKTVSVPHDNAKKVSFYIQSGAERTKFEQEIRIRVDATATSRHGTKYIDKMVKRLKVEPIGVKVYDIQTKNYNLKPSQATKIDSVKKNVTNDDEYPKFIVEIAGDYMTDDMAKVNLGYEIYPGHCLEQRTSRIKGNVEHFRYLKAKNANPSTTHFSSYYQSTLQQRVRNWNYATSSGFRAYFIEAIASAMEIGALPSNTPIIEKELNLLQNQQTASGYFNNFGSIPSSRNSYFQTAYILIPFLKFRRFVNKNYESVINRGFSYLNGITSSSTSDREAYSIAAYAYALNGNHAMAKQLLAEAEKYYKKLTEHKKCLTNSLTDNNCNIRHTSYAVIAYVTMSMYDDAKSLCIWIIDSYKSNKFYSNTYSYAVSTEAISKFLISRQVTQATDFTVTLTNDKDFHKVVRVTNANQKNEIEVIYPDYSLEARMSIQGSGFCSITKIMESTVALQHTSSKLILSVTPQTGSRPNEKIVKICATYQPLEDEVSLQTLFNVIYDVEMPSGYTFKEIVNLSSRPEIKLAAPRLGRTRVQIYYNDFDRGKNYCADVVAAKFFEVKDVQNAGVMVYDYNDKQNIAIDFYTFSNSC</sequence>
<dbReference type="InterPro" id="IPR008930">
    <property type="entry name" value="Terpenoid_cyclase/PrenylTrfase"/>
</dbReference>
<dbReference type="Pfam" id="PF07703">
    <property type="entry name" value="A2M_BRD"/>
    <property type="match status" value="1"/>
</dbReference>
<dbReference type="InterPro" id="IPR001599">
    <property type="entry name" value="Macroglobln_a2"/>
</dbReference>
<keyword evidence="9" id="KW-1185">Reference proteome</keyword>
<dbReference type="InterPro" id="IPR036595">
    <property type="entry name" value="A-macroglobulin_rcpt-bd_sf"/>
</dbReference>
<dbReference type="Gene3D" id="2.60.40.690">
    <property type="entry name" value="Alpha-macroglobulin, receptor-binding domain"/>
    <property type="match status" value="1"/>
</dbReference>
<organism evidence="8 9">
    <name type="scientific">Chironomus riparius</name>
    <dbReference type="NCBI Taxonomy" id="315576"/>
    <lineage>
        <taxon>Eukaryota</taxon>
        <taxon>Metazoa</taxon>
        <taxon>Ecdysozoa</taxon>
        <taxon>Arthropoda</taxon>
        <taxon>Hexapoda</taxon>
        <taxon>Insecta</taxon>
        <taxon>Pterygota</taxon>
        <taxon>Neoptera</taxon>
        <taxon>Endopterygota</taxon>
        <taxon>Diptera</taxon>
        <taxon>Nematocera</taxon>
        <taxon>Chironomoidea</taxon>
        <taxon>Chironomidae</taxon>
        <taxon>Chironominae</taxon>
        <taxon>Chironomus</taxon>
    </lineage>
</organism>
<dbReference type="Proteomes" id="UP001153620">
    <property type="component" value="Chromosome 4"/>
</dbReference>
<accession>A0A9N9S3M5</accession>
<evidence type="ECO:0000259" key="6">
    <source>
        <dbReference type="SMART" id="SM01360"/>
    </source>
</evidence>
<gene>
    <name evidence="8" type="ORF">CHIRRI_LOCUS13078</name>
</gene>
<dbReference type="SMART" id="SM01360">
    <property type="entry name" value="A2M"/>
    <property type="match status" value="1"/>
</dbReference>
<protein>
    <submittedName>
        <fullName evidence="8">Uncharacterized protein</fullName>
    </submittedName>
</protein>
<feature type="chain" id="PRO_5040314755" evidence="4">
    <location>
        <begin position="21"/>
        <end position="1377"/>
    </location>
</feature>
<dbReference type="EMBL" id="OU895880">
    <property type="protein sequence ID" value="CAG9810261.1"/>
    <property type="molecule type" value="Genomic_DNA"/>
</dbReference>
<evidence type="ECO:0000313" key="9">
    <source>
        <dbReference type="Proteomes" id="UP001153620"/>
    </source>
</evidence>
<dbReference type="Pfam" id="PF01835">
    <property type="entry name" value="MG2"/>
    <property type="match status" value="1"/>
</dbReference>
<dbReference type="GO" id="GO:0004866">
    <property type="term" value="F:endopeptidase inhibitor activity"/>
    <property type="evidence" value="ECO:0007669"/>
    <property type="project" value="InterPro"/>
</dbReference>
<dbReference type="Gene3D" id="6.20.50.160">
    <property type="match status" value="1"/>
</dbReference>
<keyword evidence="1 4" id="KW-0732">Signal</keyword>
<reference evidence="8" key="1">
    <citation type="submission" date="2022-01" db="EMBL/GenBank/DDBJ databases">
        <authorList>
            <person name="King R."/>
        </authorList>
    </citation>
    <scope>NUCLEOTIDE SEQUENCE</scope>
</reference>
<feature type="domain" description="Alpha-2-macroglobulin" evidence="6">
    <location>
        <begin position="676"/>
        <end position="767"/>
    </location>
</feature>
<dbReference type="PANTHER" id="PTHR11412">
    <property type="entry name" value="MACROGLOBULIN / COMPLEMENT"/>
    <property type="match status" value="1"/>
</dbReference>
<dbReference type="PANTHER" id="PTHR11412:SF136">
    <property type="entry name" value="CD109 ANTIGEN"/>
    <property type="match status" value="1"/>
</dbReference>
<dbReference type="SUPFAM" id="SSF48239">
    <property type="entry name" value="Terpenoid cyclases/Protein prenyltransferases"/>
    <property type="match status" value="1"/>
</dbReference>
<evidence type="ECO:0000256" key="2">
    <source>
        <dbReference type="ARBA" id="ARBA00022966"/>
    </source>
</evidence>
<proteinExistence type="predicted"/>